<dbReference type="AlphaFoldDB" id="K4D8K8"/>
<protein>
    <submittedName>
        <fullName evidence="1">Uncharacterized protein</fullName>
    </submittedName>
</protein>
<dbReference type="HOGENOM" id="CLU_938123_0_0_1"/>
<name>K4D8K8_SOLLC</name>
<dbReference type="Gramene" id="Solyc11g045440.1.1">
    <property type="protein sequence ID" value="Solyc11g045440.1.1"/>
    <property type="gene ID" value="Solyc11g045440.1"/>
</dbReference>
<reference evidence="1" key="2">
    <citation type="submission" date="2015-06" db="UniProtKB">
        <authorList>
            <consortium name="EnsemblPlants"/>
        </authorList>
    </citation>
    <scope>IDENTIFICATION</scope>
    <source>
        <strain evidence="1">cv. Heinz 1706</strain>
    </source>
</reference>
<sequence length="297" mass="33270">MIAHLMKELYKRHCPSSLTRYCWIGLSPIVQDSPLLPLSESGSCLSPSVADHPKRPAKHHWHGQPVPDQLPNTTQAHQTALFSFLQDLARTVRQIPTRYAPVRHFVLNSSHLLGETTTSTDCDNTRPWIKALTCSRRRCATGLTPFLPAWGVAIDAKMKTPQRQLGGTRDSWIMGIDLTIVGQNPSLSISMFAKLSSFLAFMKPTLTDISSIFVDGGSDESIKLDAAYLDAVLVSRSKVSGDHFLFRALPGKQAGLSLKRIILGLISSWNHGKNLRKRARRWIRQNENQDMCRMLFK</sequence>
<organism evidence="1">
    <name type="scientific">Solanum lycopersicum</name>
    <name type="common">Tomato</name>
    <name type="synonym">Lycopersicon esculentum</name>
    <dbReference type="NCBI Taxonomy" id="4081"/>
    <lineage>
        <taxon>Eukaryota</taxon>
        <taxon>Viridiplantae</taxon>
        <taxon>Streptophyta</taxon>
        <taxon>Embryophyta</taxon>
        <taxon>Tracheophyta</taxon>
        <taxon>Spermatophyta</taxon>
        <taxon>Magnoliopsida</taxon>
        <taxon>eudicotyledons</taxon>
        <taxon>Gunneridae</taxon>
        <taxon>Pentapetalae</taxon>
        <taxon>asterids</taxon>
        <taxon>lamiids</taxon>
        <taxon>Solanales</taxon>
        <taxon>Solanaceae</taxon>
        <taxon>Solanoideae</taxon>
        <taxon>Solaneae</taxon>
        <taxon>Solanum</taxon>
        <taxon>Solanum subgen. Lycopersicon</taxon>
    </lineage>
</organism>
<proteinExistence type="predicted"/>
<dbReference type="InParanoid" id="K4D8K8"/>
<evidence type="ECO:0000313" key="1">
    <source>
        <dbReference type="EnsemblPlants" id="Solyc11g045440.1.1"/>
    </source>
</evidence>
<keyword evidence="2" id="KW-1185">Reference proteome</keyword>
<dbReference type="PaxDb" id="4081-Solyc11g045440.1.1"/>
<dbReference type="STRING" id="4081.K4D8K8"/>
<dbReference type="EnsemblPlants" id="Solyc11g045440.1.1">
    <property type="protein sequence ID" value="Solyc11g045440.1.1"/>
    <property type="gene ID" value="Solyc11g045440.1"/>
</dbReference>
<accession>K4D8K8</accession>
<reference evidence="1" key="1">
    <citation type="journal article" date="2012" name="Nature">
        <title>The tomato genome sequence provides insights into fleshy fruit evolution.</title>
        <authorList>
            <consortium name="Tomato Genome Consortium"/>
        </authorList>
    </citation>
    <scope>NUCLEOTIDE SEQUENCE [LARGE SCALE GENOMIC DNA]</scope>
    <source>
        <strain evidence="1">cv. Heinz 1706</strain>
    </source>
</reference>
<dbReference type="Proteomes" id="UP000004994">
    <property type="component" value="Chromosome 11"/>
</dbReference>
<evidence type="ECO:0000313" key="2">
    <source>
        <dbReference type="Proteomes" id="UP000004994"/>
    </source>
</evidence>